<gene>
    <name evidence="2" type="ORF">FB472_0494</name>
</gene>
<evidence type="ECO:0000313" key="3">
    <source>
        <dbReference type="Proteomes" id="UP000316560"/>
    </source>
</evidence>
<organism evidence="2 3">
    <name type="scientific">Rhodoglobus vestalii</name>
    <dbReference type="NCBI Taxonomy" id="193384"/>
    <lineage>
        <taxon>Bacteria</taxon>
        <taxon>Bacillati</taxon>
        <taxon>Actinomycetota</taxon>
        <taxon>Actinomycetes</taxon>
        <taxon>Micrococcales</taxon>
        <taxon>Microbacteriaceae</taxon>
        <taxon>Rhodoglobus</taxon>
    </lineage>
</organism>
<dbReference type="AlphaFoldDB" id="A0A8H2K6L9"/>
<comment type="caution">
    <text evidence="2">The sequence shown here is derived from an EMBL/GenBank/DDBJ whole genome shotgun (WGS) entry which is preliminary data.</text>
</comment>
<protein>
    <submittedName>
        <fullName evidence="2">Benzoate membrane transport protein</fullName>
    </submittedName>
</protein>
<dbReference type="Proteomes" id="UP000316560">
    <property type="component" value="Unassembled WGS sequence"/>
</dbReference>
<proteinExistence type="predicted"/>
<reference evidence="2 3" key="1">
    <citation type="submission" date="2019-06" db="EMBL/GenBank/DDBJ databases">
        <title>Sequencing the genomes of 1000 actinobacteria strains.</title>
        <authorList>
            <person name="Klenk H.-P."/>
        </authorList>
    </citation>
    <scope>NUCLEOTIDE SEQUENCE [LARGE SCALE GENOMIC DNA]</scope>
    <source>
        <strain evidence="2 3">DSM 21947</strain>
    </source>
</reference>
<feature type="transmembrane region" description="Helical" evidence="1">
    <location>
        <begin position="287"/>
        <end position="311"/>
    </location>
</feature>
<evidence type="ECO:0000256" key="1">
    <source>
        <dbReference type="SAM" id="Phobius"/>
    </source>
</evidence>
<feature type="transmembrane region" description="Helical" evidence="1">
    <location>
        <begin position="317"/>
        <end position="339"/>
    </location>
</feature>
<dbReference type="Pfam" id="PF03594">
    <property type="entry name" value="BenE"/>
    <property type="match status" value="1"/>
</dbReference>
<dbReference type="RefSeq" id="WP_141989495.1">
    <property type="nucleotide sequence ID" value="NZ_VFRA01000001.1"/>
</dbReference>
<keyword evidence="1" id="KW-1133">Transmembrane helix</keyword>
<dbReference type="GO" id="GO:0042925">
    <property type="term" value="F:benzoate transmembrane transporter activity"/>
    <property type="evidence" value="ECO:0007669"/>
    <property type="project" value="InterPro"/>
</dbReference>
<accession>A0A8H2K6L9</accession>
<feature type="transmembrane region" description="Helical" evidence="1">
    <location>
        <begin position="41"/>
        <end position="61"/>
    </location>
</feature>
<dbReference type="EMBL" id="VFRA01000001">
    <property type="protein sequence ID" value="TQO18962.1"/>
    <property type="molecule type" value="Genomic_DNA"/>
</dbReference>
<feature type="transmembrane region" description="Helical" evidence="1">
    <location>
        <begin position="351"/>
        <end position="383"/>
    </location>
</feature>
<keyword evidence="1" id="KW-0812">Transmembrane</keyword>
<sequence length="403" mass="41018">MTTTIFQLLSTGVIAGIAGFATSFTLVVAGLRAVGASDVQAASGLLILTVLMGLATIGLAWRYRMPITIAWSTPGAALLIVAGQGDGQFRAAVGAFLVCAALIAVCGLVPVVGRLVTRVPQPIASAMLAGILFPICVAPITASIEYPWLGLPMVVVWLLLLRVAPRWAVPGALLAAVAAIAVTSGGIVVAESTVVPQLSAVAPVFDPLLIVSLGIPLFIVTMAGQNVPGFTVMRTYGYVVPPGSALTVTGIASTVSAFFGGHALNLAAITAALTASEEAHEDHSKRWIASVSAGVTYVVIGLGAGFATALVTVAPPIVVVAIAGLAVMGALIASIRLALEAPEHRIAAIATFLVASSGITVVGIGSAFWALVVGAVVMVWLGWRPPIGRSRKHVEPLAEHSEK</sequence>
<feature type="transmembrane region" description="Helical" evidence="1">
    <location>
        <begin position="235"/>
        <end position="252"/>
    </location>
</feature>
<dbReference type="PANTHER" id="PTHR30199:SF0">
    <property type="entry name" value="INNER MEMBRANE PROTEIN YDCO"/>
    <property type="match status" value="1"/>
</dbReference>
<dbReference type="NCBIfam" id="TIGR00843">
    <property type="entry name" value="benE"/>
    <property type="match status" value="1"/>
</dbReference>
<feature type="transmembrane region" description="Helical" evidence="1">
    <location>
        <begin position="12"/>
        <end position="35"/>
    </location>
</feature>
<keyword evidence="3" id="KW-1185">Reference proteome</keyword>
<feature type="transmembrane region" description="Helical" evidence="1">
    <location>
        <begin position="123"/>
        <end position="140"/>
    </location>
</feature>
<evidence type="ECO:0000313" key="2">
    <source>
        <dbReference type="EMBL" id="TQO18962.1"/>
    </source>
</evidence>
<dbReference type="InterPro" id="IPR004711">
    <property type="entry name" value="Benzoate_Transporter"/>
</dbReference>
<dbReference type="OrthoDB" id="9813854at2"/>
<feature type="transmembrane region" description="Helical" evidence="1">
    <location>
        <begin position="171"/>
        <end position="190"/>
    </location>
</feature>
<feature type="transmembrane region" description="Helical" evidence="1">
    <location>
        <begin position="68"/>
        <end position="85"/>
    </location>
</feature>
<name>A0A8H2K6L9_9MICO</name>
<dbReference type="GO" id="GO:0005886">
    <property type="term" value="C:plasma membrane"/>
    <property type="evidence" value="ECO:0007669"/>
    <property type="project" value="TreeGrafter"/>
</dbReference>
<dbReference type="PANTHER" id="PTHR30199">
    <property type="entry name" value="MFS FAMILY TRANSPORTER, PREDICTED SUBSTRATE BENZOATE"/>
    <property type="match status" value="1"/>
</dbReference>
<keyword evidence="1" id="KW-0472">Membrane</keyword>
<feature type="transmembrane region" description="Helical" evidence="1">
    <location>
        <begin position="202"/>
        <end position="223"/>
    </location>
</feature>
<feature type="transmembrane region" description="Helical" evidence="1">
    <location>
        <begin position="91"/>
        <end position="111"/>
    </location>
</feature>